<protein>
    <submittedName>
        <fullName evidence="2">Mannose-6-phosphate isomerase</fullName>
    </submittedName>
</protein>
<keyword evidence="2" id="KW-0413">Isomerase</keyword>
<dbReference type="InterPro" id="IPR011051">
    <property type="entry name" value="RmlC_Cupin_sf"/>
</dbReference>
<evidence type="ECO:0000259" key="1">
    <source>
        <dbReference type="Pfam" id="PF01050"/>
    </source>
</evidence>
<dbReference type="InterPro" id="IPR051161">
    <property type="entry name" value="Mannose-6P_isomerase_type2"/>
</dbReference>
<evidence type="ECO:0000313" key="3">
    <source>
        <dbReference type="Proteomes" id="UP000230431"/>
    </source>
</evidence>
<dbReference type="PANTHER" id="PTHR46390">
    <property type="entry name" value="MANNOSE-1-PHOSPHATE GUANYLYLTRANSFERASE"/>
    <property type="match status" value="1"/>
</dbReference>
<dbReference type="CDD" id="cd02213">
    <property type="entry name" value="cupin_PMI_typeII_C"/>
    <property type="match status" value="1"/>
</dbReference>
<sequence length="122" mass="14189">MDRPSLYREERPWGSFEQFTENQTTTVKIITVMPHEALSLQYHEHRDEFWRVISGNPLLTVGDNTIEATPGTDYWIERMTPHRITSQESPAVVLEIAFGDFAENDNVRISDKYGRHNPGKNR</sequence>
<name>A0A2H0RHF5_9BACT</name>
<gene>
    <name evidence="2" type="ORF">COV08_02470</name>
</gene>
<dbReference type="GO" id="GO:0005976">
    <property type="term" value="P:polysaccharide metabolic process"/>
    <property type="evidence" value="ECO:0007669"/>
    <property type="project" value="InterPro"/>
</dbReference>
<organism evidence="2 3">
    <name type="scientific">Candidatus Vogelbacteria bacterium CG10_big_fil_rev_8_21_14_0_10_49_38</name>
    <dbReference type="NCBI Taxonomy" id="1975043"/>
    <lineage>
        <taxon>Bacteria</taxon>
        <taxon>Candidatus Vogeliibacteriota</taxon>
    </lineage>
</organism>
<dbReference type="GO" id="GO:0004475">
    <property type="term" value="F:mannose-1-phosphate guanylyltransferase (GTP) activity"/>
    <property type="evidence" value="ECO:0007669"/>
    <property type="project" value="TreeGrafter"/>
</dbReference>
<accession>A0A2H0RHF5</accession>
<dbReference type="AlphaFoldDB" id="A0A2H0RHF5"/>
<dbReference type="Gene3D" id="2.60.120.10">
    <property type="entry name" value="Jelly Rolls"/>
    <property type="match status" value="1"/>
</dbReference>
<reference evidence="2 3" key="1">
    <citation type="submission" date="2017-09" db="EMBL/GenBank/DDBJ databases">
        <title>Depth-based differentiation of microbial function through sediment-hosted aquifers and enrichment of novel symbionts in the deep terrestrial subsurface.</title>
        <authorList>
            <person name="Probst A.J."/>
            <person name="Ladd B."/>
            <person name="Jarett J.K."/>
            <person name="Geller-Mcgrath D.E."/>
            <person name="Sieber C.M."/>
            <person name="Emerson J.B."/>
            <person name="Anantharaman K."/>
            <person name="Thomas B.C."/>
            <person name="Malmstrom R."/>
            <person name="Stieglmeier M."/>
            <person name="Klingl A."/>
            <person name="Woyke T."/>
            <person name="Ryan C.M."/>
            <person name="Banfield J.F."/>
        </authorList>
    </citation>
    <scope>NUCLEOTIDE SEQUENCE [LARGE SCALE GENOMIC DNA]</scope>
    <source>
        <strain evidence="2">CG10_big_fil_rev_8_21_14_0_10_49_38</strain>
    </source>
</reference>
<feature type="domain" description="Mannose-6-phosphate isomerase type II C-terminal" evidence="1">
    <location>
        <begin position="11"/>
        <end position="109"/>
    </location>
</feature>
<dbReference type="EMBL" id="PCYK01000020">
    <property type="protein sequence ID" value="PIR45928.1"/>
    <property type="molecule type" value="Genomic_DNA"/>
</dbReference>
<dbReference type="InterPro" id="IPR001538">
    <property type="entry name" value="Man6P_isomerase-2_C"/>
</dbReference>
<dbReference type="Proteomes" id="UP000230431">
    <property type="component" value="Unassembled WGS sequence"/>
</dbReference>
<dbReference type="GO" id="GO:0016853">
    <property type="term" value="F:isomerase activity"/>
    <property type="evidence" value="ECO:0007669"/>
    <property type="project" value="UniProtKB-KW"/>
</dbReference>
<dbReference type="GO" id="GO:0009298">
    <property type="term" value="P:GDP-mannose biosynthetic process"/>
    <property type="evidence" value="ECO:0007669"/>
    <property type="project" value="TreeGrafter"/>
</dbReference>
<dbReference type="Pfam" id="PF01050">
    <property type="entry name" value="MannoseP_isomer"/>
    <property type="match status" value="1"/>
</dbReference>
<proteinExistence type="predicted"/>
<dbReference type="InterPro" id="IPR014710">
    <property type="entry name" value="RmlC-like_jellyroll"/>
</dbReference>
<dbReference type="PANTHER" id="PTHR46390:SF1">
    <property type="entry name" value="MANNOSE-1-PHOSPHATE GUANYLYLTRANSFERASE"/>
    <property type="match status" value="1"/>
</dbReference>
<comment type="caution">
    <text evidence="2">The sequence shown here is derived from an EMBL/GenBank/DDBJ whole genome shotgun (WGS) entry which is preliminary data.</text>
</comment>
<evidence type="ECO:0000313" key="2">
    <source>
        <dbReference type="EMBL" id="PIR45928.1"/>
    </source>
</evidence>
<dbReference type="SUPFAM" id="SSF51182">
    <property type="entry name" value="RmlC-like cupins"/>
    <property type="match status" value="1"/>
</dbReference>